<dbReference type="AlphaFoldDB" id="A0A1D2LU76"/>
<gene>
    <name evidence="11" type="primary">rpoN</name>
    <name evidence="12" type="synonym">sigL</name>
    <name evidence="12" type="ORF">BTBSAS_40073</name>
    <name evidence="11" type="ORF">CNY62_04365</name>
</gene>
<keyword evidence="3" id="KW-0808">Transferase</keyword>
<evidence type="ECO:0000256" key="2">
    <source>
        <dbReference type="ARBA" id="ARBA00022478"/>
    </source>
</evidence>
<evidence type="ECO:0000313" key="11">
    <source>
        <dbReference type="EMBL" id="ATF25686.1"/>
    </source>
</evidence>
<evidence type="ECO:0000313" key="13">
    <source>
        <dbReference type="Proteomes" id="UP000243591"/>
    </source>
</evidence>
<dbReference type="Pfam" id="PF04552">
    <property type="entry name" value="Sigma54_DBD"/>
    <property type="match status" value="1"/>
</dbReference>
<dbReference type="InterPro" id="IPR007634">
    <property type="entry name" value="RNA_pol_sigma_54_DNA-bd"/>
</dbReference>
<evidence type="ECO:0000256" key="8">
    <source>
        <dbReference type="ARBA" id="ARBA00023163"/>
    </source>
</evidence>
<dbReference type="InterPro" id="IPR000394">
    <property type="entry name" value="RNA_pol_sigma_54"/>
</dbReference>
<dbReference type="PANTHER" id="PTHR32248:SF4">
    <property type="entry name" value="RNA POLYMERASE SIGMA-54 FACTOR"/>
    <property type="match status" value="1"/>
</dbReference>
<dbReference type="SMR" id="A0A1D2LU76"/>
<evidence type="ECO:0000259" key="10">
    <source>
        <dbReference type="Pfam" id="PF04963"/>
    </source>
</evidence>
<evidence type="ECO:0000256" key="6">
    <source>
        <dbReference type="ARBA" id="ARBA00023082"/>
    </source>
</evidence>
<evidence type="ECO:0000259" key="9">
    <source>
        <dbReference type="Pfam" id="PF04552"/>
    </source>
</evidence>
<dbReference type="GO" id="GO:0016779">
    <property type="term" value="F:nucleotidyltransferase activity"/>
    <property type="evidence" value="ECO:0007669"/>
    <property type="project" value="UniProtKB-KW"/>
</dbReference>
<dbReference type="PROSITE" id="PS50044">
    <property type="entry name" value="SIGMA54_3"/>
    <property type="match status" value="1"/>
</dbReference>
<evidence type="ECO:0000256" key="7">
    <source>
        <dbReference type="ARBA" id="ARBA00023125"/>
    </source>
</evidence>
<dbReference type="InterPro" id="IPR038709">
    <property type="entry name" value="RpoN_core-bd_sf"/>
</dbReference>
<keyword evidence="13" id="KW-1185">Reference proteome</keyword>
<dbReference type="RefSeq" id="WP_029091709.1">
    <property type="nucleotide sequence ID" value="NZ_CBCPKC010000005.1"/>
</dbReference>
<evidence type="ECO:0000256" key="1">
    <source>
        <dbReference type="ARBA" id="ARBA00008798"/>
    </source>
</evidence>
<dbReference type="PRINTS" id="PR00045">
    <property type="entry name" value="SIGMA54FCT"/>
</dbReference>
<evidence type="ECO:0000256" key="4">
    <source>
        <dbReference type="ARBA" id="ARBA00022695"/>
    </source>
</evidence>
<dbReference type="Gene3D" id="1.10.10.1330">
    <property type="entry name" value="RNA polymerase sigma-54 factor, core-binding domain"/>
    <property type="match status" value="1"/>
</dbReference>
<dbReference type="GO" id="GO:0016987">
    <property type="term" value="F:sigma factor activity"/>
    <property type="evidence" value="ECO:0007669"/>
    <property type="project" value="UniProtKB-KW"/>
</dbReference>
<dbReference type="EMBL" id="CP023483">
    <property type="protein sequence ID" value="ATF25686.1"/>
    <property type="molecule type" value="Genomic_DNA"/>
</dbReference>
<dbReference type="PROSITE" id="PS00718">
    <property type="entry name" value="SIGMA54_2"/>
    <property type="match status" value="1"/>
</dbReference>
<keyword evidence="6" id="KW-0731">Sigma factor</keyword>
<keyword evidence="2" id="KW-0240">DNA-directed RNA polymerase</keyword>
<organism evidence="11 13">
    <name type="scientific">Brochothrix thermosphacta</name>
    <name type="common">Microbacterium thermosphactum</name>
    <dbReference type="NCBI Taxonomy" id="2756"/>
    <lineage>
        <taxon>Bacteria</taxon>
        <taxon>Bacillati</taxon>
        <taxon>Bacillota</taxon>
        <taxon>Bacilli</taxon>
        <taxon>Bacillales</taxon>
        <taxon>Listeriaceae</taxon>
        <taxon>Brochothrix</taxon>
    </lineage>
</organism>
<dbReference type="KEGG" id="bths:CNY62_04365"/>
<evidence type="ECO:0000256" key="3">
    <source>
        <dbReference type="ARBA" id="ARBA00022679"/>
    </source>
</evidence>
<dbReference type="EMBL" id="OUNC01000034">
    <property type="protein sequence ID" value="SPP29050.1"/>
    <property type="molecule type" value="Genomic_DNA"/>
</dbReference>
<evidence type="ECO:0000256" key="5">
    <source>
        <dbReference type="ARBA" id="ARBA00023015"/>
    </source>
</evidence>
<dbReference type="PANTHER" id="PTHR32248">
    <property type="entry name" value="RNA POLYMERASE SIGMA-54 FACTOR"/>
    <property type="match status" value="1"/>
</dbReference>
<dbReference type="GO" id="GO:0001216">
    <property type="term" value="F:DNA-binding transcription activator activity"/>
    <property type="evidence" value="ECO:0007669"/>
    <property type="project" value="InterPro"/>
</dbReference>
<evidence type="ECO:0000313" key="14">
    <source>
        <dbReference type="Proteomes" id="UP000270190"/>
    </source>
</evidence>
<keyword evidence="4" id="KW-0548">Nucleotidyltransferase</keyword>
<dbReference type="OrthoDB" id="9814402at2"/>
<dbReference type="GO" id="GO:0000428">
    <property type="term" value="C:DNA-directed RNA polymerase complex"/>
    <property type="evidence" value="ECO:0007669"/>
    <property type="project" value="UniProtKB-KW"/>
</dbReference>
<dbReference type="GO" id="GO:0006352">
    <property type="term" value="P:DNA-templated transcription initiation"/>
    <property type="evidence" value="ECO:0007669"/>
    <property type="project" value="InterPro"/>
</dbReference>
<dbReference type="Pfam" id="PF04963">
    <property type="entry name" value="Sigma54_CBD"/>
    <property type="match status" value="1"/>
</dbReference>
<keyword evidence="8" id="KW-0804">Transcription</keyword>
<dbReference type="NCBIfam" id="TIGR02395">
    <property type="entry name" value="rpoN_sigma"/>
    <property type="match status" value="1"/>
</dbReference>
<dbReference type="Gene3D" id="1.10.10.60">
    <property type="entry name" value="Homeodomain-like"/>
    <property type="match status" value="1"/>
</dbReference>
<name>A0A1D2LU76_BROTH</name>
<feature type="domain" description="RNA polymerase sigma factor 54 DNA-binding" evidence="9">
    <location>
        <begin position="282"/>
        <end position="438"/>
    </location>
</feature>
<evidence type="ECO:0000313" key="12">
    <source>
        <dbReference type="EMBL" id="SPP29050.1"/>
    </source>
</evidence>
<reference evidence="14" key="3">
    <citation type="submission" date="2018-04" db="EMBL/GenBank/DDBJ databases">
        <authorList>
            <person name="Illikoud N."/>
        </authorList>
    </citation>
    <scope>NUCLEOTIDE SEQUENCE [LARGE SCALE GENOMIC DNA]</scope>
</reference>
<comment type="similarity">
    <text evidence="1">Belongs to the sigma-54 factor family.</text>
</comment>
<sequence>MNLEHKHLQEQRQTIKMTQELSQAIAVLQYTKEELTAYLEDKALENPFLDIVVDQKSVLDKNRFKETYKEQYKNTSDDYDVIGQLPEKTKNLAQFLHEQVMLSMREMKLRDIVQFLVDNLDENGYLKFTYQELSDSIDATEVEFENGLTLLQQLDPAGIGARSLSECICLQIDRDIRAPKSAFRIIQNHFEEFSQKKWQKIAISENISLQEIEKIADYIKTLTPYPGKRFNEETNLYISPDVRVTRVADAWQIIPINSGIPEVQFNTSYFDSMKAETESEVQQYLQQKQADYHWIKQVLDKRISTITAVTEAILQRQHSFFNEEHHPLQPMTFMDVAKEIDVHESTISRTVNNKYLETSFGIYELRSFFTQGVSENNISNKTVQELIKVIIAEEDTKKPLSDQKITDLLKKSDIVISRRTVAKYRTQLHIGSAQQRKRF</sequence>
<dbReference type="PIRSF" id="PIRSF000774">
    <property type="entry name" value="RpoN"/>
    <property type="match status" value="1"/>
</dbReference>
<keyword evidence="7" id="KW-0238">DNA-binding</keyword>
<reference evidence="12" key="2">
    <citation type="submission" date="2018-04" db="EMBL/GenBank/DDBJ databases">
        <authorList>
            <person name="Go L.Y."/>
            <person name="Mitchell J.A."/>
        </authorList>
    </citation>
    <scope>NUCLEOTIDE SEQUENCE</scope>
    <source>
        <strain evidence="12">BSAS1 3</strain>
    </source>
</reference>
<accession>A0A1D2LU76</accession>
<dbReference type="Pfam" id="PF00309">
    <property type="entry name" value="Sigma54_AID"/>
    <property type="match status" value="1"/>
</dbReference>
<dbReference type="Proteomes" id="UP000243591">
    <property type="component" value="Chromosome"/>
</dbReference>
<reference evidence="11 13" key="1">
    <citation type="submission" date="2017-09" db="EMBL/GenBank/DDBJ databases">
        <title>Complete Genome Sequences of Two Strains of the Meat Spoilage Bacterium Brochothrix thermosphacta Isolated from Ground Chicken.</title>
        <authorList>
            <person name="Paoli G.C."/>
            <person name="Wijey C."/>
            <person name="Chen C.-Y."/>
            <person name="Nguyen L."/>
            <person name="Yan X."/>
            <person name="Irwin P.L."/>
        </authorList>
    </citation>
    <scope>NUCLEOTIDE SEQUENCE [LARGE SCALE GENOMIC DNA]</scope>
    <source>
        <strain evidence="11 13">BI</strain>
    </source>
</reference>
<keyword evidence="5" id="KW-0805">Transcription regulation</keyword>
<proteinExistence type="inferred from homology"/>
<feature type="domain" description="RNA polymerase sigma factor 54 core-binding" evidence="10">
    <location>
        <begin position="86"/>
        <end position="269"/>
    </location>
</feature>
<dbReference type="InterPro" id="IPR007046">
    <property type="entry name" value="RNA_pol_sigma_54_core-bd"/>
</dbReference>
<protein>
    <submittedName>
        <fullName evidence="11">RNA polymerase sigma-54 factor</fullName>
    </submittedName>
</protein>
<dbReference type="GO" id="GO:0003677">
    <property type="term" value="F:DNA binding"/>
    <property type="evidence" value="ECO:0007669"/>
    <property type="project" value="UniProtKB-KW"/>
</dbReference>
<dbReference type="Proteomes" id="UP000270190">
    <property type="component" value="Unassembled WGS sequence"/>
</dbReference>